<dbReference type="GO" id="GO:0008408">
    <property type="term" value="F:3'-5' exonuclease activity"/>
    <property type="evidence" value="ECO:0007669"/>
    <property type="project" value="TreeGrafter"/>
</dbReference>
<reference evidence="2 5" key="2">
    <citation type="submission" date="2020-04" db="EMBL/GenBank/DDBJ databases">
        <authorList>
            <person name="Hitch T.C.A."/>
            <person name="Wylensek D."/>
            <person name="Clavel T."/>
        </authorList>
    </citation>
    <scope>NUCLEOTIDE SEQUENCE [LARGE SCALE GENOMIC DNA]</scope>
    <source>
        <strain evidence="2 5">COR2-253-APC-1A</strain>
    </source>
</reference>
<dbReference type="Proteomes" id="UP000245959">
    <property type="component" value="Unassembled WGS sequence"/>
</dbReference>
<dbReference type="Proteomes" id="UP000576225">
    <property type="component" value="Unassembled WGS sequence"/>
</dbReference>
<dbReference type="InterPro" id="IPR012337">
    <property type="entry name" value="RNaseH-like_sf"/>
</dbReference>
<sequence length="267" mass="29740">MQNLQLERPLVVFDIESTGVMPQRDRIVEIAVLKIFPDGHTQNTVRRLNPEMPIPPGATAIHGISDADVADCPTFLLIAEKLFRYIEDCDLAGYNITGFDIPMLEAEFKRAGFTFKVDDRKVIDAYNIFCKLYPRTLTAAYQFFCGKELEGAHGAAADTAATFEVLLGQLEKHPELPRTVAELADFSDLAGPDAVDRTRRFKWSDNEVIVNFGKNAGRTLRDIASNDPGFLRWIVRSDFTDEVKEIANNALLGKFPTRENAANGAAE</sequence>
<dbReference type="GO" id="GO:0005829">
    <property type="term" value="C:cytosol"/>
    <property type="evidence" value="ECO:0007669"/>
    <property type="project" value="TreeGrafter"/>
</dbReference>
<proteinExistence type="predicted"/>
<keyword evidence="2" id="KW-0269">Exonuclease</keyword>
<comment type="caution">
    <text evidence="3">The sequence shown here is derived from an EMBL/GenBank/DDBJ whole genome shotgun (WGS) entry which is preliminary data.</text>
</comment>
<dbReference type="GO" id="GO:0003676">
    <property type="term" value="F:nucleic acid binding"/>
    <property type="evidence" value="ECO:0007669"/>
    <property type="project" value="InterPro"/>
</dbReference>
<dbReference type="CDD" id="cd06127">
    <property type="entry name" value="DEDDh"/>
    <property type="match status" value="1"/>
</dbReference>
<dbReference type="EMBL" id="JABAEW010000003">
    <property type="protein sequence ID" value="NMD85479.1"/>
    <property type="molecule type" value="Genomic_DNA"/>
</dbReference>
<protein>
    <submittedName>
        <fullName evidence="2">3'-5' exonuclease</fullName>
    </submittedName>
    <submittedName>
        <fullName evidence="3">DNA polymerase-3 subunit epsilon</fullName>
    </submittedName>
</protein>
<organism evidence="3 4">
    <name type="scientific">Victivallis vadensis</name>
    <dbReference type="NCBI Taxonomy" id="172901"/>
    <lineage>
        <taxon>Bacteria</taxon>
        <taxon>Pseudomonadati</taxon>
        <taxon>Lentisphaerota</taxon>
        <taxon>Lentisphaeria</taxon>
        <taxon>Victivallales</taxon>
        <taxon>Victivallaceae</taxon>
        <taxon>Victivallis</taxon>
    </lineage>
</organism>
<keyword evidence="4" id="KW-1185">Reference proteome</keyword>
<dbReference type="AlphaFoldDB" id="A0A2U1B8X5"/>
<evidence type="ECO:0000313" key="4">
    <source>
        <dbReference type="Proteomes" id="UP000245959"/>
    </source>
</evidence>
<name>A0A2U1B8X5_9BACT</name>
<evidence type="ECO:0000313" key="2">
    <source>
        <dbReference type="EMBL" id="NMD85479.1"/>
    </source>
</evidence>
<evidence type="ECO:0000313" key="3">
    <source>
        <dbReference type="EMBL" id="PVY45108.1"/>
    </source>
</evidence>
<keyword evidence="2" id="KW-0378">Hydrolase</keyword>
<accession>A0A2U1B8X5</accession>
<dbReference type="PANTHER" id="PTHR30231:SF41">
    <property type="entry name" value="DNA POLYMERASE III SUBUNIT EPSILON"/>
    <property type="match status" value="1"/>
</dbReference>
<dbReference type="Pfam" id="PF00929">
    <property type="entry name" value="RNase_T"/>
    <property type="match status" value="1"/>
</dbReference>
<gene>
    <name evidence="3" type="ORF">C8D82_10322</name>
    <name evidence="2" type="ORF">HF882_02655</name>
</gene>
<evidence type="ECO:0000259" key="1">
    <source>
        <dbReference type="SMART" id="SM00479"/>
    </source>
</evidence>
<dbReference type="SMART" id="SM00479">
    <property type="entry name" value="EXOIII"/>
    <property type="match status" value="1"/>
</dbReference>
<dbReference type="Gene3D" id="3.30.420.10">
    <property type="entry name" value="Ribonuclease H-like superfamily/Ribonuclease H"/>
    <property type="match status" value="1"/>
</dbReference>
<dbReference type="GO" id="GO:0045004">
    <property type="term" value="P:DNA replication proofreading"/>
    <property type="evidence" value="ECO:0007669"/>
    <property type="project" value="TreeGrafter"/>
</dbReference>
<evidence type="ECO:0000313" key="5">
    <source>
        <dbReference type="Proteomes" id="UP000576225"/>
    </source>
</evidence>
<dbReference type="InterPro" id="IPR036397">
    <property type="entry name" value="RNaseH_sf"/>
</dbReference>
<dbReference type="EMBL" id="QEKH01000003">
    <property type="protein sequence ID" value="PVY45108.1"/>
    <property type="molecule type" value="Genomic_DNA"/>
</dbReference>
<keyword evidence="2" id="KW-0540">Nuclease</keyword>
<dbReference type="SUPFAM" id="SSF53098">
    <property type="entry name" value="Ribonuclease H-like"/>
    <property type="match status" value="1"/>
</dbReference>
<reference evidence="3 4" key="1">
    <citation type="submission" date="2018-04" db="EMBL/GenBank/DDBJ databases">
        <title>Genomic Encyclopedia of Type Strains, Phase IV (KMG-IV): sequencing the most valuable type-strain genomes for metagenomic binning, comparative biology and taxonomic classification.</title>
        <authorList>
            <person name="Goeker M."/>
        </authorList>
    </citation>
    <scope>NUCLEOTIDE SEQUENCE [LARGE SCALE GENOMIC DNA]</scope>
    <source>
        <strain evidence="3 4">DSM 14823</strain>
    </source>
</reference>
<dbReference type="InterPro" id="IPR013520">
    <property type="entry name" value="Ribonucl_H"/>
</dbReference>
<dbReference type="PANTHER" id="PTHR30231">
    <property type="entry name" value="DNA POLYMERASE III SUBUNIT EPSILON"/>
    <property type="match status" value="1"/>
</dbReference>
<feature type="domain" description="Exonuclease" evidence="1">
    <location>
        <begin position="9"/>
        <end position="175"/>
    </location>
</feature>